<sequence length="694" mass="77259">MLHAERHKWWPVLFFLSCVAVVWVSLGFYQSHYLSGLRIIGDYTTQNLIGFPKEGRGDEWSTYIPMLKQAYLEGFPKKSALAPYFESFDWFIAIPKFDLSLLFLPNQIAYWILPGANALSLQGIYYNLIFVLSVCWLLRNLGVKPSLALSVGAMILFSHFYQVWWTSNFPALGAGILPFAVFTSKLRSSIKFPLFFWSVGHVIFGQIYPPFYVSMAVALLPFLFVARPDLFTRKQIIMAAICAIAAITFFLLMRWDFVKAVSGTSYPGVRVSTGGGVTLRLLLSVLFPTIPVGPSEAGVDSVHEFSLVGTIIPMLFLSLLPFIKWDGFSIRLTIVTVVTLAVMIIYMVVGFPAWLSKITLFYLVPGRRMLIGFSVLVVLYSSVMISHHWHQLRITMVSMACVLFSLIAYVGGVRSDIQSEFYGVGWYWLAPSLLAILGLPIWFVFTDKNKARNIFVVSILIGMVSCQLIVYGSFNPIIKARDILTPADTQLTRDVRALISESDGGGVSVVGNYGHLLRGEGLAVFNAIHLVNVERDIYTNLFMMSREYSDSLFNQFRGISFDNIGAINASGATVIFPANVGGVSFDHDLLNRDRDDDSLVGQVETGLIKQEGRKFELLWKARLLTQIPIGSRLAISTPCVISESWLTRYPLLSGGEDLVDVALRGVAGRVLIHAENLDQAQSCLKALSVSVVSK</sequence>
<dbReference type="EMBL" id="CP061079">
    <property type="protein sequence ID" value="QNR46180.1"/>
    <property type="molecule type" value="Genomic_DNA"/>
</dbReference>
<dbReference type="Pfam" id="PF24677">
    <property type="entry name" value="DUF7657"/>
    <property type="match status" value="1"/>
</dbReference>
<evidence type="ECO:0000313" key="3">
    <source>
        <dbReference type="EMBL" id="QNR46180.1"/>
    </source>
</evidence>
<feature type="transmembrane region" description="Helical" evidence="1">
    <location>
        <begin position="194"/>
        <end position="224"/>
    </location>
</feature>
<keyword evidence="1" id="KW-0472">Membrane</keyword>
<feature type="domain" description="DUF7657" evidence="2">
    <location>
        <begin position="17"/>
        <end position="386"/>
    </location>
</feature>
<feature type="transmembrane region" description="Helical" evidence="1">
    <location>
        <begin position="332"/>
        <end position="354"/>
    </location>
</feature>
<dbReference type="Proteomes" id="UP000516316">
    <property type="component" value="Chromosome"/>
</dbReference>
<reference evidence="3 4" key="1">
    <citation type="submission" date="2020-09" db="EMBL/GenBank/DDBJ databases">
        <title>The Genome Sequence of Pseudomonas chlororaphis strain Qlu-1 - A phenazine-derivative-producing strain.</title>
        <authorList>
            <person name="Li L."/>
            <person name="Liu K."/>
        </authorList>
    </citation>
    <scope>NUCLEOTIDE SEQUENCE [LARGE SCALE GENOMIC DNA]</scope>
    <source>
        <strain evidence="4">qlu-1</strain>
    </source>
</reference>
<dbReference type="AlphaFoldDB" id="A0AAQ0AN19"/>
<feature type="transmembrane region" description="Helical" evidence="1">
    <location>
        <begin position="236"/>
        <end position="257"/>
    </location>
</feature>
<dbReference type="GeneID" id="61651950"/>
<evidence type="ECO:0000313" key="4">
    <source>
        <dbReference type="Proteomes" id="UP000516316"/>
    </source>
</evidence>
<feature type="transmembrane region" description="Helical" evidence="1">
    <location>
        <begin position="392"/>
        <end position="412"/>
    </location>
</feature>
<name>A0AAQ0AN19_9PSED</name>
<proteinExistence type="predicted"/>
<dbReference type="RefSeq" id="WP_157832219.1">
    <property type="nucleotide sequence ID" value="NZ_CP025309.1"/>
</dbReference>
<feature type="transmembrane region" description="Helical" evidence="1">
    <location>
        <begin position="163"/>
        <end position="182"/>
    </location>
</feature>
<keyword evidence="1" id="KW-0812">Transmembrane</keyword>
<feature type="transmembrane region" description="Helical" evidence="1">
    <location>
        <begin position="12"/>
        <end position="29"/>
    </location>
</feature>
<protein>
    <recommendedName>
        <fullName evidence="2">DUF7657 domain-containing protein</fullName>
    </recommendedName>
</protein>
<feature type="transmembrane region" description="Helical" evidence="1">
    <location>
        <begin position="360"/>
        <end position="380"/>
    </location>
</feature>
<feature type="transmembrane region" description="Helical" evidence="1">
    <location>
        <begin position="302"/>
        <end position="320"/>
    </location>
</feature>
<keyword evidence="1" id="KW-1133">Transmembrane helix</keyword>
<feature type="transmembrane region" description="Helical" evidence="1">
    <location>
        <begin position="424"/>
        <end position="445"/>
    </location>
</feature>
<gene>
    <name evidence="3" type="ORF">HLB40_21260</name>
</gene>
<dbReference type="InterPro" id="IPR056074">
    <property type="entry name" value="DUF7657"/>
</dbReference>
<organism evidence="3 4">
    <name type="scientific">Pseudomonas chlororaphis</name>
    <dbReference type="NCBI Taxonomy" id="587753"/>
    <lineage>
        <taxon>Bacteria</taxon>
        <taxon>Pseudomonadati</taxon>
        <taxon>Pseudomonadota</taxon>
        <taxon>Gammaproteobacteria</taxon>
        <taxon>Pseudomonadales</taxon>
        <taxon>Pseudomonadaceae</taxon>
        <taxon>Pseudomonas</taxon>
    </lineage>
</organism>
<feature type="transmembrane region" description="Helical" evidence="1">
    <location>
        <begin position="269"/>
        <end position="290"/>
    </location>
</feature>
<evidence type="ECO:0000256" key="1">
    <source>
        <dbReference type="SAM" id="Phobius"/>
    </source>
</evidence>
<accession>A0AAQ0AN19</accession>
<feature type="transmembrane region" description="Helical" evidence="1">
    <location>
        <begin position="454"/>
        <end position="474"/>
    </location>
</feature>
<evidence type="ECO:0000259" key="2">
    <source>
        <dbReference type="Pfam" id="PF24677"/>
    </source>
</evidence>